<organism evidence="2">
    <name type="scientific">Anopheles braziliensis</name>
    <dbReference type="NCBI Taxonomy" id="58242"/>
    <lineage>
        <taxon>Eukaryota</taxon>
        <taxon>Metazoa</taxon>
        <taxon>Ecdysozoa</taxon>
        <taxon>Arthropoda</taxon>
        <taxon>Hexapoda</taxon>
        <taxon>Insecta</taxon>
        <taxon>Pterygota</taxon>
        <taxon>Neoptera</taxon>
        <taxon>Endopterygota</taxon>
        <taxon>Diptera</taxon>
        <taxon>Nematocera</taxon>
        <taxon>Culicoidea</taxon>
        <taxon>Culicidae</taxon>
        <taxon>Anophelinae</taxon>
        <taxon>Anopheles</taxon>
    </lineage>
</organism>
<reference evidence="2" key="1">
    <citation type="submission" date="2018-01" db="EMBL/GenBank/DDBJ databases">
        <title>An insight into the sialome of Amazonian anophelines.</title>
        <authorList>
            <person name="Ribeiro J.M."/>
            <person name="Scarpassa V."/>
            <person name="Calvo E."/>
        </authorList>
    </citation>
    <scope>NUCLEOTIDE SEQUENCE</scope>
    <source>
        <tissue evidence="2">Salivary glands</tissue>
    </source>
</reference>
<keyword evidence="1" id="KW-0812">Transmembrane</keyword>
<dbReference type="EMBL" id="GGFM01009453">
    <property type="protein sequence ID" value="MBW30204.1"/>
    <property type="molecule type" value="Transcribed_RNA"/>
</dbReference>
<evidence type="ECO:0000313" key="2">
    <source>
        <dbReference type="EMBL" id="MBW30204.1"/>
    </source>
</evidence>
<accession>A0A2M3ZNR7</accession>
<sequence>MLDGFLFALVAFLLVLFLFCFVSVSGFPVGLFTCMLSGFLAGFFLFVSRVHTGNHLAARELGPGRMRIQLNSSSAIRTHPRFWAFLPLFCLPQHRSSLILRAPLIFFCFSLRYRFFFFFIVYLSSIPCFYVSLYLPRGLCFLLFAK</sequence>
<name>A0A2M3ZNR7_9DIPT</name>
<dbReference type="AlphaFoldDB" id="A0A2M3ZNR7"/>
<feature type="transmembrane region" description="Helical" evidence="1">
    <location>
        <begin position="36"/>
        <end position="57"/>
    </location>
</feature>
<proteinExistence type="predicted"/>
<keyword evidence="1" id="KW-0472">Membrane</keyword>
<protein>
    <submittedName>
        <fullName evidence="2">Putative secreted peptide</fullName>
    </submittedName>
</protein>
<keyword evidence="1" id="KW-1133">Transmembrane helix</keyword>
<evidence type="ECO:0000256" key="1">
    <source>
        <dbReference type="SAM" id="Phobius"/>
    </source>
</evidence>